<dbReference type="EMBL" id="UXUI01010099">
    <property type="protein sequence ID" value="VDD94751.1"/>
    <property type="molecule type" value="Genomic_DNA"/>
</dbReference>
<evidence type="ECO:0000256" key="2">
    <source>
        <dbReference type="ARBA" id="ARBA00010782"/>
    </source>
</evidence>
<evidence type="ECO:0000313" key="10">
    <source>
        <dbReference type="Proteomes" id="UP000274131"/>
    </source>
</evidence>
<dbReference type="GO" id="GO:0000027">
    <property type="term" value="P:ribosomal large subunit assembly"/>
    <property type="evidence" value="ECO:0007669"/>
    <property type="project" value="InterPro"/>
</dbReference>
<comment type="subcellular location">
    <subcellularLocation>
        <location evidence="1 6">Nucleus</location>
        <location evidence="1 6">Nucleolus</location>
    </subcellularLocation>
</comment>
<dbReference type="GO" id="GO:0000463">
    <property type="term" value="P:maturation of LSU-rRNA from tricistronic rRNA transcript (SSU-rRNA, 5.8S rRNA, LSU-rRNA)"/>
    <property type="evidence" value="ECO:0007669"/>
    <property type="project" value="TreeGrafter"/>
</dbReference>
<comment type="similarity">
    <text evidence="2 6">Belongs to the RPF2 family.</text>
</comment>
<reference evidence="9 10" key="2">
    <citation type="submission" date="2018-10" db="EMBL/GenBank/DDBJ databases">
        <authorList>
            <consortium name="Pathogen Informatics"/>
        </authorList>
    </citation>
    <scope>NUCLEOTIDE SEQUENCE [LARGE SCALE GENOMIC DNA]</scope>
</reference>
<accession>A0A0N4VH56</accession>
<proteinExistence type="inferred from homology"/>
<feature type="compositionally biased region" description="Basic residues" evidence="7">
    <location>
        <begin position="277"/>
        <end position="286"/>
    </location>
</feature>
<evidence type="ECO:0000256" key="3">
    <source>
        <dbReference type="ARBA" id="ARBA00020387"/>
    </source>
</evidence>
<keyword evidence="10" id="KW-1185">Reference proteome</keyword>
<evidence type="ECO:0000313" key="9">
    <source>
        <dbReference type="EMBL" id="VDD94751.1"/>
    </source>
</evidence>
<dbReference type="GO" id="GO:0019843">
    <property type="term" value="F:rRNA binding"/>
    <property type="evidence" value="ECO:0007669"/>
    <property type="project" value="UniProtKB-UniRule"/>
</dbReference>
<dbReference type="PROSITE" id="PS50833">
    <property type="entry name" value="BRIX"/>
    <property type="match status" value="1"/>
</dbReference>
<evidence type="ECO:0000313" key="11">
    <source>
        <dbReference type="WBParaSite" id="EVEC_0001015701-mRNA-1"/>
    </source>
</evidence>
<dbReference type="AlphaFoldDB" id="A0A0N4VH56"/>
<gene>
    <name evidence="9" type="ORF">EVEC_LOCUS9502</name>
</gene>
<dbReference type="SMART" id="SM00879">
    <property type="entry name" value="Brix"/>
    <property type="match status" value="1"/>
</dbReference>
<feature type="compositionally biased region" description="Basic residues" evidence="7">
    <location>
        <begin position="1"/>
        <end position="15"/>
    </location>
</feature>
<feature type="domain" description="Brix" evidence="8">
    <location>
        <begin position="29"/>
        <end position="232"/>
    </location>
</feature>
<evidence type="ECO:0000256" key="5">
    <source>
        <dbReference type="ARBA" id="ARBA00030889"/>
    </source>
</evidence>
<feature type="region of interest" description="Disordered" evidence="7">
    <location>
        <begin position="1"/>
        <end position="20"/>
    </location>
</feature>
<reference evidence="11" key="1">
    <citation type="submission" date="2017-02" db="UniProtKB">
        <authorList>
            <consortium name="WormBaseParasite"/>
        </authorList>
    </citation>
    <scope>IDENTIFICATION</scope>
</reference>
<protein>
    <recommendedName>
        <fullName evidence="3 6">Ribosome production factor 2 homolog</fullName>
    </recommendedName>
    <alternativeName>
        <fullName evidence="5 6">Ribosome biogenesis protein RPF2 homolog</fullName>
    </alternativeName>
</protein>
<dbReference type="OrthoDB" id="407658at2759"/>
<dbReference type="STRING" id="51028.A0A0N4VH56"/>
<evidence type="ECO:0000259" key="8">
    <source>
        <dbReference type="PROSITE" id="PS50833"/>
    </source>
</evidence>
<evidence type="ECO:0000256" key="6">
    <source>
        <dbReference type="RuleBase" id="RU367086"/>
    </source>
</evidence>
<dbReference type="InterPro" id="IPR039770">
    <property type="entry name" value="Rpf2"/>
</dbReference>
<dbReference type="InterPro" id="IPR007109">
    <property type="entry name" value="Brix"/>
</dbReference>
<dbReference type="Pfam" id="PF04427">
    <property type="entry name" value="Brix"/>
    <property type="match status" value="1"/>
</dbReference>
<dbReference type="PANTHER" id="PTHR12728:SF0">
    <property type="entry name" value="RIBOSOME PRODUCTION FACTOR 2 HOMOLOG"/>
    <property type="match status" value="1"/>
</dbReference>
<feature type="compositionally biased region" description="Polar residues" evidence="7">
    <location>
        <begin position="287"/>
        <end position="296"/>
    </location>
</feature>
<dbReference type="Proteomes" id="UP000274131">
    <property type="component" value="Unassembled WGS sequence"/>
</dbReference>
<name>A0A0N4VH56_ENTVE</name>
<dbReference type="PANTHER" id="PTHR12728">
    <property type="entry name" value="BRIX DOMAIN CONTAINING PROTEIN"/>
    <property type="match status" value="1"/>
</dbReference>
<evidence type="ECO:0000256" key="1">
    <source>
        <dbReference type="ARBA" id="ARBA00004604"/>
    </source>
</evidence>
<evidence type="ECO:0000256" key="4">
    <source>
        <dbReference type="ARBA" id="ARBA00023242"/>
    </source>
</evidence>
<keyword evidence="4 6" id="KW-0539">Nucleus</keyword>
<dbReference type="WBParaSite" id="EVEC_0001015701-mRNA-1">
    <property type="protein sequence ID" value="EVEC_0001015701-mRNA-1"/>
    <property type="gene ID" value="EVEC_0001015701"/>
</dbReference>
<organism evidence="11">
    <name type="scientific">Enterobius vermicularis</name>
    <name type="common">Human pinworm</name>
    <dbReference type="NCBI Taxonomy" id="51028"/>
    <lineage>
        <taxon>Eukaryota</taxon>
        <taxon>Metazoa</taxon>
        <taxon>Ecdysozoa</taxon>
        <taxon>Nematoda</taxon>
        <taxon>Chromadorea</taxon>
        <taxon>Rhabditida</taxon>
        <taxon>Spirurina</taxon>
        <taxon>Oxyuridomorpha</taxon>
        <taxon>Oxyuroidea</taxon>
        <taxon>Oxyuridae</taxon>
        <taxon>Enterobius</taxon>
    </lineage>
</organism>
<evidence type="ECO:0000256" key="7">
    <source>
        <dbReference type="SAM" id="MobiDB-lite"/>
    </source>
</evidence>
<dbReference type="GO" id="GO:0005730">
    <property type="term" value="C:nucleolus"/>
    <property type="evidence" value="ECO:0007669"/>
    <property type="project" value="UniProtKB-SubCell"/>
</dbReference>
<feature type="region of interest" description="Disordered" evidence="7">
    <location>
        <begin position="276"/>
        <end position="296"/>
    </location>
</feature>
<sequence>MASRINRPKTRRGKRHLEERAPKVIENDKTALIIKGGKTSELVSNVLADIYALKKPFAQQLKRRNPFHLFEDEVPLEQFSTKYDASLFVFGSNSKKHPDCLIFGRLYDFHILDMVELRIENYVSSKEFSAPRVVLGAKPCIVLQGTAFESDTTMKRLGNLMVDWFRGPVVENIALQGLELVVSLTSVGDHLLFRVYRTCLKRSASTFPRVELLEIGPRIDFTLQRTKLASDSLFKLALKQPKEIKAKKAKNTSMDIFGTKLGRIHVGRQDLNSLQTRKMKALKKSPNKSASQPEDR</sequence>